<evidence type="ECO:0000313" key="8">
    <source>
        <dbReference type="EMBL" id="EET04493.1"/>
    </source>
</evidence>
<name>A0A0E1VUE9_BURPE</name>
<dbReference type="HOGENOM" id="CLU_083873_6_5_4"/>
<evidence type="ECO:0000256" key="1">
    <source>
        <dbReference type="ARBA" id="ARBA00004141"/>
    </source>
</evidence>
<evidence type="ECO:0000256" key="3">
    <source>
        <dbReference type="ARBA" id="ARBA00022692"/>
    </source>
</evidence>
<keyword evidence="5 6" id="KW-0472">Membrane</keyword>
<dbReference type="GO" id="GO:0005886">
    <property type="term" value="C:plasma membrane"/>
    <property type="evidence" value="ECO:0007669"/>
    <property type="project" value="TreeGrafter"/>
</dbReference>
<evidence type="ECO:0000259" key="7">
    <source>
        <dbReference type="Pfam" id="PF04138"/>
    </source>
</evidence>
<sequence>MSAVADIGMRARIVRFGVSGAACTALHAAIAGVLMGAFAATAVQANAIAFVCATGASYLLNTLWSFSAPLRWRNVARFVAVSVVGLMLTMAISHGVLALGLAAAWSIAAVVALVPPLTFAMHRLWTYR</sequence>
<dbReference type="Proteomes" id="UP000001812">
    <property type="component" value="Chromosome II"/>
</dbReference>
<dbReference type="InterPro" id="IPR051401">
    <property type="entry name" value="GtrA_CellWall_Glycosyl"/>
</dbReference>
<dbReference type="GeneID" id="93064422"/>
<comment type="similarity">
    <text evidence="2">Belongs to the GtrA family.</text>
</comment>
<feature type="transmembrane region" description="Helical" evidence="6">
    <location>
        <begin position="103"/>
        <end position="125"/>
    </location>
</feature>
<dbReference type="AlphaFoldDB" id="A0A0E1VUE9"/>
<comment type="subcellular location">
    <subcellularLocation>
        <location evidence="1">Membrane</location>
        <topology evidence="1">Multi-pass membrane protein</topology>
    </subcellularLocation>
</comment>
<dbReference type="PANTHER" id="PTHR38459:SF1">
    <property type="entry name" value="PROPHAGE BACTOPRENOL-LINKED GLUCOSE TRANSLOCASE HOMOLOG"/>
    <property type="match status" value="1"/>
</dbReference>
<evidence type="ECO:0000256" key="4">
    <source>
        <dbReference type="ARBA" id="ARBA00022989"/>
    </source>
</evidence>
<accession>A0A0E1VUE9</accession>
<reference evidence="8" key="1">
    <citation type="submission" date="2009-05" db="EMBL/GenBank/DDBJ databases">
        <authorList>
            <person name="Harkins D.M."/>
            <person name="DeShazer D."/>
            <person name="Woods D.E."/>
            <person name="Brinkac L.M."/>
            <person name="Brown K.A."/>
            <person name="Hung G.C."/>
            <person name="Tuanyok A."/>
            <person name="Zhang B."/>
            <person name="Nierman W.C."/>
        </authorList>
    </citation>
    <scope>NUCLEOTIDE SEQUENCE [LARGE SCALE GENOMIC DNA]</scope>
    <source>
        <strain evidence="8">1710a</strain>
    </source>
</reference>
<feature type="transmembrane region" description="Helical" evidence="6">
    <location>
        <begin position="78"/>
        <end position="97"/>
    </location>
</feature>
<proteinExistence type="inferred from homology"/>
<dbReference type="EMBL" id="CM000833">
    <property type="protein sequence ID" value="EET04493.1"/>
    <property type="molecule type" value="Genomic_DNA"/>
</dbReference>
<gene>
    <name evidence="8" type="ORF">BURPS1710A_A2243</name>
</gene>
<dbReference type="GO" id="GO:0000271">
    <property type="term" value="P:polysaccharide biosynthetic process"/>
    <property type="evidence" value="ECO:0007669"/>
    <property type="project" value="InterPro"/>
</dbReference>
<dbReference type="PANTHER" id="PTHR38459">
    <property type="entry name" value="PROPHAGE BACTOPRENOL-LINKED GLUCOSE TRANSLOCASE HOMOLOG"/>
    <property type="match status" value="1"/>
</dbReference>
<evidence type="ECO:0000256" key="2">
    <source>
        <dbReference type="ARBA" id="ARBA00009399"/>
    </source>
</evidence>
<feature type="domain" description="GtrA/DPMS transmembrane" evidence="7">
    <location>
        <begin position="15"/>
        <end position="126"/>
    </location>
</feature>
<dbReference type="InterPro" id="IPR007267">
    <property type="entry name" value="GtrA_DPMS_TM"/>
</dbReference>
<organism evidence="8">
    <name type="scientific">Burkholderia pseudomallei 1710a</name>
    <dbReference type="NCBI Taxonomy" id="320371"/>
    <lineage>
        <taxon>Bacteria</taxon>
        <taxon>Pseudomonadati</taxon>
        <taxon>Pseudomonadota</taxon>
        <taxon>Betaproteobacteria</taxon>
        <taxon>Burkholderiales</taxon>
        <taxon>Burkholderiaceae</taxon>
        <taxon>Burkholderia</taxon>
        <taxon>pseudomallei group</taxon>
    </lineage>
</organism>
<dbReference type="RefSeq" id="WP_004529400.1">
    <property type="nucleotide sequence ID" value="NZ_CM000833.1"/>
</dbReference>
<keyword evidence="4 6" id="KW-1133">Transmembrane helix</keyword>
<feature type="transmembrane region" description="Helical" evidence="6">
    <location>
        <begin position="21"/>
        <end position="41"/>
    </location>
</feature>
<protein>
    <submittedName>
        <fullName evidence="8">Putative membrane protein</fullName>
    </submittedName>
</protein>
<dbReference type="Pfam" id="PF04138">
    <property type="entry name" value="GtrA_DPMS_TM"/>
    <property type="match status" value="1"/>
</dbReference>
<evidence type="ECO:0000256" key="6">
    <source>
        <dbReference type="SAM" id="Phobius"/>
    </source>
</evidence>
<evidence type="ECO:0000256" key="5">
    <source>
        <dbReference type="ARBA" id="ARBA00023136"/>
    </source>
</evidence>
<keyword evidence="3 6" id="KW-0812">Transmembrane</keyword>
<feature type="transmembrane region" description="Helical" evidence="6">
    <location>
        <begin position="47"/>
        <end position="66"/>
    </location>
</feature>